<dbReference type="Proteomes" id="UP000254174">
    <property type="component" value="Unassembled WGS sequence"/>
</dbReference>
<accession>A0A377DBC9</accession>
<evidence type="ECO:0000313" key="2">
    <source>
        <dbReference type="Proteomes" id="UP000254174"/>
    </source>
</evidence>
<reference evidence="1 2" key="1">
    <citation type="submission" date="2018-06" db="EMBL/GenBank/DDBJ databases">
        <authorList>
            <consortium name="Pathogen Informatics"/>
            <person name="Doyle S."/>
        </authorList>
    </citation>
    <scope>NUCLEOTIDE SEQUENCE [LARGE SCALE GENOMIC DNA]</scope>
    <source>
        <strain evidence="1 2">NCTC7922</strain>
    </source>
</reference>
<organism evidence="1 2">
    <name type="scientific">Escherichia coli</name>
    <dbReference type="NCBI Taxonomy" id="562"/>
    <lineage>
        <taxon>Bacteria</taxon>
        <taxon>Pseudomonadati</taxon>
        <taxon>Pseudomonadota</taxon>
        <taxon>Gammaproteobacteria</taxon>
        <taxon>Enterobacterales</taxon>
        <taxon>Enterobacteriaceae</taxon>
        <taxon>Escherichia</taxon>
    </lineage>
</organism>
<proteinExistence type="predicted"/>
<evidence type="ECO:0000313" key="1">
    <source>
        <dbReference type="EMBL" id="STM18372.1"/>
    </source>
</evidence>
<dbReference type="AlphaFoldDB" id="A0A377DBC9"/>
<gene>
    <name evidence="1" type="ORF">NCTC7922_04563</name>
</gene>
<dbReference type="EMBL" id="UGFC01000006">
    <property type="protein sequence ID" value="STM18372.1"/>
    <property type="molecule type" value="Genomic_DNA"/>
</dbReference>
<protein>
    <submittedName>
        <fullName evidence="1">Transcriptional regulator</fullName>
    </submittedName>
</protein>
<name>A0A377DBC9_ECOLX</name>
<sequence length="79" mass="9257">MLFCGLDILPASVTNEASDFSTIHQFINKTGPEYYIMGQVVHYGKNWRLFIELIHARTHKLIKVLISTPIILFPYYYHK</sequence>